<protein>
    <recommendedName>
        <fullName evidence="8">Fibrinogen C-terminal domain-containing protein</fullName>
    </recommendedName>
</protein>
<dbReference type="InterPro" id="IPR036056">
    <property type="entry name" value="Fibrinogen-like_C"/>
</dbReference>
<feature type="transmembrane region" description="Helical" evidence="7">
    <location>
        <begin position="594"/>
        <end position="614"/>
    </location>
</feature>
<keyword evidence="7" id="KW-0812">Transmembrane</keyword>
<dbReference type="CDD" id="cd00087">
    <property type="entry name" value="FReD"/>
    <property type="match status" value="1"/>
</dbReference>
<dbReference type="PROSITE" id="PS00514">
    <property type="entry name" value="FIBRINOGEN_C_1"/>
    <property type="match status" value="1"/>
</dbReference>
<dbReference type="GO" id="GO:1902495">
    <property type="term" value="C:transmembrane transporter complex"/>
    <property type="evidence" value="ECO:0007669"/>
    <property type="project" value="TreeGrafter"/>
</dbReference>
<dbReference type="InterPro" id="IPR014716">
    <property type="entry name" value="Fibrinogen_a/b/g_C_1"/>
</dbReference>
<dbReference type="InterPro" id="IPR020837">
    <property type="entry name" value="Fibrinogen_CS"/>
</dbReference>
<dbReference type="EnsemblMetazoa" id="ACOM038174-RA">
    <property type="protein sequence ID" value="ACOM038174-PA.1"/>
    <property type="gene ID" value="ACOM038174"/>
</dbReference>
<dbReference type="VEuPathDB" id="VectorBase:ACON2_034184"/>
<keyword evidence="5" id="KW-1015">Disulfide bond</keyword>
<feature type="transmembrane region" description="Helical" evidence="7">
    <location>
        <begin position="418"/>
        <end position="438"/>
    </location>
</feature>
<dbReference type="PROSITE" id="PS51406">
    <property type="entry name" value="FIBRINOGEN_C_2"/>
    <property type="match status" value="1"/>
</dbReference>
<sequence>MYEDQTALQMLFKEIDGENHTKVFECIKLLLKHQANINVTDSESVSPIALLLIPGKDAWRKVILDYCLTSYNVYVDFRDGQARKAIEQHFPGTVIPPVAASSVMLDVLRDKLMAAPEEDFIVAYERYCEQNHGPMVDEKKCAELLSIALYRERQKAAEKLLERQIVAGKFVGNLSLLSGMLAKCCNRGNIIMLEWLLNIIPNDAVRHVNEDPLLSLLVKQIGREHKSCKDKGNCSFFRSMVILLNDPRIDVDKVDRLKCSALHYAAKYKIDHAQELLIGRGAYIGGEDLNGNLLMREMQKHLDSFVTSNDRWPGDEDFEVRINCANFIPPTQKLNGKRMLLYDEDEMRPIERLANCSKITAQLLWHPAIASILMLKWMRLISFLYINLLFACMFAVSFSIYIVFYYAQESTKLKLCLYLLSLFGWIYLTARELVQFFINTRVYVDSMENVMELVLIVGSATVLFFNESTNESWSIVLVGVLLLLGIELTLQIGAIPVNSIYTNMVMLKTVTKNFVQCLGFYSIILLSFTFSFYTLFRLREGTPLPGADENENSTKADEVHHFNSFHEVPLALLKTAVMFTGEFEAADIRFNISWPMYLLFPLFVFFVTIVINNLMNGLAVSNTSAIQADSEVVGIIEMVHIICRHEKFLKVLNSFTLFVAGSNDTATVPAEKSTDPSSTGYGFEMIMAKLDYLQYKLLEMDFVMKEHSEGIGQNQAHLEKVFGSMLWAISRLDQAVGNNLTALQAQSWKILSRQTICSNHDQMRSELFSLAPRQGLAPNARSLFELQGMRHKGPFESCRDEPSKMSGKYLLRASNDVEPFPAYCEQTKFGGGWLVIQHRFKGALDFFRNWTEYRDGFGNVDQEFWIGLERLHQLTSVKPYQLLIEVEDFAGDYRYARYKEFEIGSEADMYSLKKLGAYSGTGGDSLTYHKGHKFTTMDRDNDGAPTNCAVTCEGAWWYNNCHHSNLNGRFMNAVDVKSISWYHFKSSHQGMAYTRMMIKEV</sequence>
<feature type="domain" description="Fibrinogen C-terminal" evidence="8">
    <location>
        <begin position="789"/>
        <end position="1001"/>
    </location>
</feature>
<dbReference type="GO" id="GO:0034220">
    <property type="term" value="P:monoatomic ion transmembrane transport"/>
    <property type="evidence" value="ECO:0007669"/>
    <property type="project" value="UniProtKB-KW"/>
</dbReference>
<accession>A0A8W7PV52</accession>
<keyword evidence="3" id="KW-0040">ANK repeat</keyword>
<keyword evidence="7" id="KW-0472">Membrane</keyword>
<dbReference type="AlphaFoldDB" id="A0A8W7PV52"/>
<evidence type="ECO:0000256" key="2">
    <source>
        <dbReference type="ARBA" id="ARBA00022737"/>
    </source>
</evidence>
<name>A0A8W7PV52_ANOCL</name>
<feature type="transmembrane region" description="Helical" evidence="7">
    <location>
        <begin position="383"/>
        <end position="406"/>
    </location>
</feature>
<dbReference type="InterPro" id="IPR052076">
    <property type="entry name" value="TRP_cation_channel"/>
</dbReference>
<evidence type="ECO:0000259" key="8">
    <source>
        <dbReference type="PROSITE" id="PS51406"/>
    </source>
</evidence>
<keyword evidence="4" id="KW-0406">Ion transport</keyword>
<feature type="transmembrane region" description="Helical" evidence="7">
    <location>
        <begin position="518"/>
        <end position="536"/>
    </location>
</feature>
<dbReference type="PANTHER" id="PTHR47143:SF4">
    <property type="entry name" value="TRANSIENT RECEPTOR POTENTIAL CATION CHANNEL PROTEIN PAINLESS"/>
    <property type="match status" value="1"/>
</dbReference>
<dbReference type="SUPFAM" id="SSF48403">
    <property type="entry name" value="Ankyrin repeat"/>
    <property type="match status" value="1"/>
</dbReference>
<keyword evidence="7" id="KW-1133">Transmembrane helix</keyword>
<dbReference type="GO" id="GO:0022857">
    <property type="term" value="F:transmembrane transporter activity"/>
    <property type="evidence" value="ECO:0007669"/>
    <property type="project" value="TreeGrafter"/>
</dbReference>
<dbReference type="InterPro" id="IPR036770">
    <property type="entry name" value="Ankyrin_rpt-contain_sf"/>
</dbReference>
<dbReference type="Pfam" id="PF00147">
    <property type="entry name" value="Fibrinogen_C"/>
    <property type="match status" value="1"/>
</dbReference>
<evidence type="ECO:0000256" key="7">
    <source>
        <dbReference type="SAM" id="Phobius"/>
    </source>
</evidence>
<reference evidence="9" key="1">
    <citation type="submission" date="2022-08" db="UniProtKB">
        <authorList>
            <consortium name="EnsemblMetazoa"/>
        </authorList>
    </citation>
    <scope>IDENTIFICATION</scope>
</reference>
<evidence type="ECO:0000256" key="4">
    <source>
        <dbReference type="ARBA" id="ARBA00023065"/>
    </source>
</evidence>
<evidence type="ECO:0000256" key="6">
    <source>
        <dbReference type="ARBA" id="ARBA00023303"/>
    </source>
</evidence>
<keyword evidence="6" id="KW-0407">Ion channel</keyword>
<feature type="transmembrane region" description="Helical" evidence="7">
    <location>
        <begin position="450"/>
        <end position="466"/>
    </location>
</feature>
<keyword evidence="2" id="KW-0677">Repeat</keyword>
<proteinExistence type="predicted"/>
<dbReference type="Gene3D" id="1.25.40.20">
    <property type="entry name" value="Ankyrin repeat-containing domain"/>
    <property type="match status" value="1"/>
</dbReference>
<dbReference type="VEuPathDB" id="VectorBase:ACON2_031661"/>
<dbReference type="SUPFAM" id="SSF56496">
    <property type="entry name" value="Fibrinogen C-terminal domain-like"/>
    <property type="match status" value="1"/>
</dbReference>
<dbReference type="Proteomes" id="UP000075882">
    <property type="component" value="Unassembled WGS sequence"/>
</dbReference>
<feature type="transmembrane region" description="Helical" evidence="7">
    <location>
        <begin position="472"/>
        <end position="497"/>
    </location>
</feature>
<evidence type="ECO:0000256" key="3">
    <source>
        <dbReference type="ARBA" id="ARBA00023043"/>
    </source>
</evidence>
<dbReference type="SMART" id="SM00186">
    <property type="entry name" value="FBG"/>
    <property type="match status" value="1"/>
</dbReference>
<evidence type="ECO:0000313" key="9">
    <source>
        <dbReference type="EnsemblMetazoa" id="ACOM038174-PA.1"/>
    </source>
</evidence>
<dbReference type="InterPro" id="IPR002181">
    <property type="entry name" value="Fibrinogen_a/b/g_C_dom"/>
</dbReference>
<evidence type="ECO:0000256" key="1">
    <source>
        <dbReference type="ARBA" id="ARBA00022448"/>
    </source>
</evidence>
<keyword evidence="1" id="KW-0813">Transport</keyword>
<dbReference type="Gene3D" id="3.90.215.10">
    <property type="entry name" value="Gamma Fibrinogen, chain A, domain 1"/>
    <property type="match status" value="1"/>
</dbReference>
<dbReference type="PANTHER" id="PTHR47143">
    <property type="entry name" value="TRANSIENT RECEPTOR POTENTIAL CATION CHANNEL PROTEIN PAINLESS"/>
    <property type="match status" value="1"/>
</dbReference>
<evidence type="ECO:0000256" key="5">
    <source>
        <dbReference type="ARBA" id="ARBA00023157"/>
    </source>
</evidence>
<organism evidence="9">
    <name type="scientific">Anopheles coluzzii</name>
    <name type="common">African malaria mosquito</name>
    <dbReference type="NCBI Taxonomy" id="1518534"/>
    <lineage>
        <taxon>Eukaryota</taxon>
        <taxon>Metazoa</taxon>
        <taxon>Ecdysozoa</taxon>
        <taxon>Arthropoda</taxon>
        <taxon>Hexapoda</taxon>
        <taxon>Insecta</taxon>
        <taxon>Pterygota</taxon>
        <taxon>Neoptera</taxon>
        <taxon>Endopterygota</taxon>
        <taxon>Diptera</taxon>
        <taxon>Nematocera</taxon>
        <taxon>Culicoidea</taxon>
        <taxon>Culicidae</taxon>
        <taxon>Anophelinae</taxon>
        <taxon>Anopheles</taxon>
    </lineage>
</organism>